<keyword evidence="5 12" id="KW-0436">Ligase</keyword>
<dbReference type="InterPro" id="IPR002312">
    <property type="entry name" value="Asp/Asn-tRNA-synth_IIb"/>
</dbReference>
<keyword evidence="7" id="KW-0067">ATP-binding</keyword>
<dbReference type="InterPro" id="IPR012340">
    <property type="entry name" value="NA-bd_OB-fold"/>
</dbReference>
<dbReference type="PRINTS" id="PR01042">
    <property type="entry name" value="TRNASYNTHASP"/>
</dbReference>
<dbReference type="InterPro" id="IPR006195">
    <property type="entry name" value="aa-tRNA-synth_II"/>
</dbReference>
<dbReference type="AlphaFoldDB" id="A0A832ZVN8"/>
<evidence type="ECO:0000256" key="1">
    <source>
        <dbReference type="ARBA" id="ARBA00004496"/>
    </source>
</evidence>
<evidence type="ECO:0000256" key="5">
    <source>
        <dbReference type="ARBA" id="ARBA00022598"/>
    </source>
</evidence>
<dbReference type="Pfam" id="PF01336">
    <property type="entry name" value="tRNA_anti-codon"/>
    <property type="match status" value="1"/>
</dbReference>
<organism evidence="12 13">
    <name type="scientific">Caldiarchaeum subterraneum</name>
    <dbReference type="NCBI Taxonomy" id="311458"/>
    <lineage>
        <taxon>Archaea</taxon>
        <taxon>Nitrososphaerota</taxon>
        <taxon>Candidatus Caldarchaeales</taxon>
        <taxon>Candidatus Caldarchaeaceae</taxon>
        <taxon>Candidatus Caldarchaeum</taxon>
    </lineage>
</organism>
<dbReference type="GO" id="GO:0003676">
    <property type="term" value="F:nucleic acid binding"/>
    <property type="evidence" value="ECO:0007669"/>
    <property type="project" value="InterPro"/>
</dbReference>
<keyword evidence="6" id="KW-0547">Nucleotide-binding</keyword>
<dbReference type="Proteomes" id="UP000608579">
    <property type="component" value="Unassembled WGS sequence"/>
</dbReference>
<evidence type="ECO:0000256" key="8">
    <source>
        <dbReference type="ARBA" id="ARBA00022917"/>
    </source>
</evidence>
<evidence type="ECO:0000256" key="6">
    <source>
        <dbReference type="ARBA" id="ARBA00022741"/>
    </source>
</evidence>
<comment type="subcellular location">
    <subcellularLocation>
        <location evidence="1">Cytoplasm</location>
    </subcellularLocation>
</comment>
<reference evidence="12" key="1">
    <citation type="journal article" date="2020" name="ISME J.">
        <title>Gammaproteobacteria mediating utilization of methyl-, sulfur- and petroleum organic compounds in deep ocean hydrothermal plumes.</title>
        <authorList>
            <person name="Zhou Z."/>
            <person name="Liu Y."/>
            <person name="Pan J."/>
            <person name="Cron B.R."/>
            <person name="Toner B.M."/>
            <person name="Anantharaman K."/>
            <person name="Breier J.A."/>
            <person name="Dick G.J."/>
            <person name="Li M."/>
        </authorList>
    </citation>
    <scope>NUCLEOTIDE SEQUENCE</scope>
    <source>
        <strain evidence="12">SZUA-1515</strain>
    </source>
</reference>
<protein>
    <recommendedName>
        <fullName evidence="3 10">Asparagine--tRNA ligase</fullName>
        <ecNumber evidence="3 10">6.1.1.22</ecNumber>
    </recommendedName>
</protein>
<dbReference type="CDD" id="cd00776">
    <property type="entry name" value="AsxRS_core"/>
    <property type="match status" value="1"/>
</dbReference>
<comment type="caution">
    <text evidence="12">The sequence shown here is derived from an EMBL/GenBank/DDBJ whole genome shotgun (WGS) entry which is preliminary data.</text>
</comment>
<dbReference type="InterPro" id="IPR004365">
    <property type="entry name" value="NA-bd_OB_tRNA"/>
</dbReference>
<dbReference type="NCBIfam" id="TIGR00457">
    <property type="entry name" value="asnS"/>
    <property type="match status" value="1"/>
</dbReference>
<comment type="similarity">
    <text evidence="2">Belongs to the class-II aminoacyl-tRNA synthetase family. Type 2 subfamily.</text>
</comment>
<dbReference type="GO" id="GO:0006422">
    <property type="term" value="P:aspartyl-tRNA aminoacylation"/>
    <property type="evidence" value="ECO:0007669"/>
    <property type="project" value="InterPro"/>
</dbReference>
<evidence type="ECO:0000313" key="13">
    <source>
        <dbReference type="Proteomes" id="UP000608579"/>
    </source>
</evidence>
<dbReference type="GO" id="GO:0005737">
    <property type="term" value="C:cytoplasm"/>
    <property type="evidence" value="ECO:0007669"/>
    <property type="project" value="UniProtKB-SubCell"/>
</dbReference>
<proteinExistence type="inferred from homology"/>
<dbReference type="NCBIfam" id="NF003037">
    <property type="entry name" value="PRK03932.1"/>
    <property type="match status" value="1"/>
</dbReference>
<dbReference type="GO" id="GO:0004816">
    <property type="term" value="F:asparagine-tRNA ligase activity"/>
    <property type="evidence" value="ECO:0007669"/>
    <property type="project" value="UniProtKB-UniRule"/>
</dbReference>
<dbReference type="NCBIfam" id="TIGR00458">
    <property type="entry name" value="aspS_nondisc"/>
    <property type="match status" value="1"/>
</dbReference>
<dbReference type="Pfam" id="PF00152">
    <property type="entry name" value="tRNA-synt_2"/>
    <property type="match status" value="1"/>
</dbReference>
<gene>
    <name evidence="12" type="ORF">EYH45_04165</name>
</gene>
<evidence type="ECO:0000313" key="12">
    <source>
        <dbReference type="EMBL" id="HIQ29740.1"/>
    </source>
</evidence>
<evidence type="ECO:0000256" key="10">
    <source>
        <dbReference type="NCBIfam" id="TIGR00457"/>
    </source>
</evidence>
<sequence length="431" mass="49700">MLKSAYVEEVFTLRAGDRVELLGWVRNVRQHGKLVFLDLRDSTGVVQVTVKTGVADEEAVKTASTLGREASVKVVGRVVEDRRAPGGREILCERLEVVGRAYGEYPIKPGVGPRFLYDNRHLYLRSPKVSAIMKIRSAMVEAARRWFIEHGFTEIHCPTFITAAVEGGATLFEVNYFGRKAYLTQSVQFYQEAAIYGLEKVFSIQPSFRAEKSKTRRHLTEFWHIEAEMAFTELPELLETVEQLISYMVVETVEKRKREFTELGRRFNVEVVEPPFERIKYEEALNILESKGVTISWGEDLGADEERILTEQFDKPFFVTHYPKEAKAFYHMPDPSNPRVTLSADLLAPKGYGEIVGGGQRIHDYKLLIQRIEEENLNPQDYRWYLDLRKYGTIPHSGFGLGVERLLQWILNLRNIRSACLFPRTRQRIYP</sequence>
<dbReference type="SUPFAM" id="SSF50249">
    <property type="entry name" value="Nucleic acid-binding proteins"/>
    <property type="match status" value="1"/>
</dbReference>
<evidence type="ECO:0000256" key="4">
    <source>
        <dbReference type="ARBA" id="ARBA00022490"/>
    </source>
</evidence>
<dbReference type="Gene3D" id="2.40.50.140">
    <property type="entry name" value="Nucleic acid-binding proteins"/>
    <property type="match status" value="1"/>
</dbReference>
<dbReference type="InterPro" id="IPR004364">
    <property type="entry name" value="Aa-tRNA-synt_II"/>
</dbReference>
<dbReference type="PANTHER" id="PTHR22594">
    <property type="entry name" value="ASPARTYL/LYSYL-TRNA SYNTHETASE"/>
    <property type="match status" value="1"/>
</dbReference>
<dbReference type="PANTHER" id="PTHR22594:SF34">
    <property type="entry name" value="ASPARAGINE--TRNA LIGASE, MITOCHONDRIAL-RELATED"/>
    <property type="match status" value="1"/>
</dbReference>
<feature type="domain" description="Aminoacyl-transfer RNA synthetases class-II family profile" evidence="11">
    <location>
        <begin position="133"/>
        <end position="431"/>
    </location>
</feature>
<evidence type="ECO:0000259" key="11">
    <source>
        <dbReference type="PROSITE" id="PS50862"/>
    </source>
</evidence>
<evidence type="ECO:0000256" key="7">
    <source>
        <dbReference type="ARBA" id="ARBA00022840"/>
    </source>
</evidence>
<accession>A0A832ZVN8</accession>
<name>A0A832ZVN8_CALS0</name>
<evidence type="ECO:0000256" key="9">
    <source>
        <dbReference type="ARBA" id="ARBA00023146"/>
    </source>
</evidence>
<keyword evidence="8" id="KW-0648">Protein biosynthesis</keyword>
<keyword evidence="9" id="KW-0030">Aminoacyl-tRNA synthetase</keyword>
<dbReference type="InterPro" id="IPR004522">
    <property type="entry name" value="Asn-tRNA-ligase"/>
</dbReference>
<dbReference type="GO" id="GO:0006421">
    <property type="term" value="P:asparaginyl-tRNA aminoacylation"/>
    <property type="evidence" value="ECO:0007669"/>
    <property type="project" value="UniProtKB-UniRule"/>
</dbReference>
<keyword evidence="4" id="KW-0963">Cytoplasm</keyword>
<dbReference type="GO" id="GO:0005524">
    <property type="term" value="F:ATP binding"/>
    <property type="evidence" value="ECO:0007669"/>
    <property type="project" value="UniProtKB-KW"/>
</dbReference>
<evidence type="ECO:0000256" key="3">
    <source>
        <dbReference type="ARBA" id="ARBA00012816"/>
    </source>
</evidence>
<dbReference type="InterPro" id="IPR045864">
    <property type="entry name" value="aa-tRNA-synth_II/BPL/LPL"/>
</dbReference>
<dbReference type="EC" id="6.1.1.22" evidence="3 10"/>
<dbReference type="EMBL" id="DQVM01000079">
    <property type="protein sequence ID" value="HIQ29740.1"/>
    <property type="molecule type" value="Genomic_DNA"/>
</dbReference>
<dbReference type="PROSITE" id="PS50862">
    <property type="entry name" value="AA_TRNA_LIGASE_II"/>
    <property type="match status" value="1"/>
</dbReference>
<dbReference type="InterPro" id="IPR004523">
    <property type="entry name" value="Asp-tRNA_synthase_2"/>
</dbReference>
<evidence type="ECO:0000256" key="2">
    <source>
        <dbReference type="ARBA" id="ARBA00005312"/>
    </source>
</evidence>
<dbReference type="NCBIfam" id="NF003483">
    <property type="entry name" value="PRK05159.1"/>
    <property type="match status" value="1"/>
</dbReference>
<dbReference type="GO" id="GO:0004815">
    <property type="term" value="F:aspartate-tRNA ligase activity"/>
    <property type="evidence" value="ECO:0007669"/>
    <property type="project" value="InterPro"/>
</dbReference>
<dbReference type="Gene3D" id="3.30.930.10">
    <property type="entry name" value="Bira Bifunctional Protein, Domain 2"/>
    <property type="match status" value="1"/>
</dbReference>
<dbReference type="SUPFAM" id="SSF55681">
    <property type="entry name" value="Class II aaRS and biotin synthetases"/>
    <property type="match status" value="1"/>
</dbReference>